<dbReference type="EMBL" id="LAZR01000285">
    <property type="protein sequence ID" value="KKN77096.1"/>
    <property type="molecule type" value="Genomic_DNA"/>
</dbReference>
<dbReference type="Gene3D" id="3.40.470.10">
    <property type="entry name" value="Uracil-DNA glycosylase-like domain"/>
    <property type="match status" value="1"/>
</dbReference>
<keyword evidence="6" id="KW-0411">Iron-sulfur</keyword>
<keyword evidence="3" id="KW-0227">DNA damage</keyword>
<dbReference type="Pfam" id="PF03167">
    <property type="entry name" value="UDG"/>
    <property type="match status" value="1"/>
</dbReference>
<dbReference type="InterPro" id="IPR051536">
    <property type="entry name" value="UDG_Type-4/5"/>
</dbReference>
<evidence type="ECO:0000256" key="6">
    <source>
        <dbReference type="ARBA" id="ARBA00023014"/>
    </source>
</evidence>
<evidence type="ECO:0000256" key="4">
    <source>
        <dbReference type="ARBA" id="ARBA00022801"/>
    </source>
</evidence>
<dbReference type="CDD" id="cd10030">
    <property type="entry name" value="UDG-F4_TTUDGA_SPO1dp_like"/>
    <property type="match status" value="1"/>
</dbReference>
<dbReference type="SMART" id="SM00986">
    <property type="entry name" value="UDG"/>
    <property type="match status" value="1"/>
</dbReference>
<proteinExistence type="predicted"/>
<reference evidence="9" key="1">
    <citation type="journal article" date="2015" name="Nature">
        <title>Complex archaea that bridge the gap between prokaryotes and eukaryotes.</title>
        <authorList>
            <person name="Spang A."/>
            <person name="Saw J.H."/>
            <person name="Jorgensen S.L."/>
            <person name="Zaremba-Niedzwiedzka K."/>
            <person name="Martijn J."/>
            <person name="Lind A.E."/>
            <person name="van Eijk R."/>
            <person name="Schleper C."/>
            <person name="Guy L."/>
            <person name="Ettema T.J."/>
        </authorList>
    </citation>
    <scope>NUCLEOTIDE SEQUENCE</scope>
</reference>
<dbReference type="SUPFAM" id="SSF52141">
    <property type="entry name" value="Uracil-DNA glycosylase-like"/>
    <property type="match status" value="1"/>
</dbReference>
<dbReference type="PANTHER" id="PTHR33693:SF1">
    <property type="entry name" value="TYPE-4 URACIL-DNA GLYCOSYLASE"/>
    <property type="match status" value="1"/>
</dbReference>
<dbReference type="AlphaFoldDB" id="A0A0F9VUF2"/>
<keyword evidence="2" id="KW-0479">Metal-binding</keyword>
<gene>
    <name evidence="9" type="ORF">LCGC14_0364370</name>
</gene>
<evidence type="ECO:0000256" key="5">
    <source>
        <dbReference type="ARBA" id="ARBA00023004"/>
    </source>
</evidence>
<dbReference type="GO" id="GO:0006281">
    <property type="term" value="P:DNA repair"/>
    <property type="evidence" value="ECO:0007669"/>
    <property type="project" value="UniProtKB-KW"/>
</dbReference>
<keyword evidence="4" id="KW-0378">Hydrolase</keyword>
<organism evidence="9">
    <name type="scientific">marine sediment metagenome</name>
    <dbReference type="NCBI Taxonomy" id="412755"/>
    <lineage>
        <taxon>unclassified sequences</taxon>
        <taxon>metagenomes</taxon>
        <taxon>ecological metagenomes</taxon>
    </lineage>
</organism>
<dbReference type="GO" id="GO:0097506">
    <property type="term" value="F:deaminated base DNA N-glycosylase activity"/>
    <property type="evidence" value="ECO:0007669"/>
    <property type="project" value="UniProtKB-ARBA"/>
</dbReference>
<dbReference type="PANTHER" id="PTHR33693">
    <property type="entry name" value="TYPE-5 URACIL-DNA GLYCOSYLASE"/>
    <property type="match status" value="1"/>
</dbReference>
<sequence>MVVGQAGGIEEDSEGLPWIGQAGQWLTSLLDIMGLHSSTIYWTNIIKCFPGRKRGKGGGDNEPPPYAVEACQGYLIEEMRLVDPDIIVAVGAFAMKWFGIKGGIKINSGRVFDTKYGRVIPILHPAGIFRHMADAPMLPTALHSILTQLADPIEPPKFVEATKW</sequence>
<dbReference type="SMART" id="SM00987">
    <property type="entry name" value="UreE_C"/>
    <property type="match status" value="1"/>
</dbReference>
<dbReference type="InterPro" id="IPR005122">
    <property type="entry name" value="Uracil-DNA_glycosylase-like"/>
</dbReference>
<keyword evidence="1" id="KW-0004">4Fe-4S</keyword>
<evidence type="ECO:0000256" key="1">
    <source>
        <dbReference type="ARBA" id="ARBA00022485"/>
    </source>
</evidence>
<dbReference type="GO" id="GO:0046872">
    <property type="term" value="F:metal ion binding"/>
    <property type="evidence" value="ECO:0007669"/>
    <property type="project" value="UniProtKB-KW"/>
</dbReference>
<protein>
    <recommendedName>
        <fullName evidence="8">Uracil-DNA glycosylase-like domain-containing protein</fullName>
    </recommendedName>
</protein>
<name>A0A0F9VUF2_9ZZZZ</name>
<evidence type="ECO:0000259" key="8">
    <source>
        <dbReference type="SMART" id="SM00986"/>
    </source>
</evidence>
<keyword evidence="5" id="KW-0408">Iron</keyword>
<dbReference type="InterPro" id="IPR036895">
    <property type="entry name" value="Uracil-DNA_glycosylase-like_sf"/>
</dbReference>
<evidence type="ECO:0000313" key="9">
    <source>
        <dbReference type="EMBL" id="KKN77096.1"/>
    </source>
</evidence>
<accession>A0A0F9VUF2</accession>
<evidence type="ECO:0000256" key="3">
    <source>
        <dbReference type="ARBA" id="ARBA00022763"/>
    </source>
</evidence>
<feature type="domain" description="Uracil-DNA glycosylase-like" evidence="8">
    <location>
        <begin position="1"/>
        <end position="142"/>
    </location>
</feature>
<comment type="caution">
    <text evidence="9">The sequence shown here is derived from an EMBL/GenBank/DDBJ whole genome shotgun (WGS) entry which is preliminary data.</text>
</comment>
<evidence type="ECO:0000256" key="2">
    <source>
        <dbReference type="ARBA" id="ARBA00022723"/>
    </source>
</evidence>
<keyword evidence="7" id="KW-0234">DNA repair</keyword>
<evidence type="ECO:0000256" key="7">
    <source>
        <dbReference type="ARBA" id="ARBA00023204"/>
    </source>
</evidence>
<dbReference type="GO" id="GO:0051539">
    <property type="term" value="F:4 iron, 4 sulfur cluster binding"/>
    <property type="evidence" value="ECO:0007669"/>
    <property type="project" value="UniProtKB-KW"/>
</dbReference>